<evidence type="ECO:0000313" key="2">
    <source>
        <dbReference type="Proteomes" id="UP000076871"/>
    </source>
</evidence>
<organism evidence="1 2">
    <name type="scientific">Laetiporus sulphureus 93-53</name>
    <dbReference type="NCBI Taxonomy" id="1314785"/>
    <lineage>
        <taxon>Eukaryota</taxon>
        <taxon>Fungi</taxon>
        <taxon>Dikarya</taxon>
        <taxon>Basidiomycota</taxon>
        <taxon>Agaricomycotina</taxon>
        <taxon>Agaricomycetes</taxon>
        <taxon>Polyporales</taxon>
        <taxon>Laetiporus</taxon>
    </lineage>
</organism>
<dbReference type="Proteomes" id="UP000076871">
    <property type="component" value="Unassembled WGS sequence"/>
</dbReference>
<reference evidence="1 2" key="1">
    <citation type="journal article" date="2016" name="Mol. Biol. Evol.">
        <title>Comparative Genomics of Early-Diverging Mushroom-Forming Fungi Provides Insights into the Origins of Lignocellulose Decay Capabilities.</title>
        <authorList>
            <person name="Nagy L.G."/>
            <person name="Riley R."/>
            <person name="Tritt A."/>
            <person name="Adam C."/>
            <person name="Daum C."/>
            <person name="Floudas D."/>
            <person name="Sun H."/>
            <person name="Yadav J.S."/>
            <person name="Pangilinan J."/>
            <person name="Larsson K.H."/>
            <person name="Matsuura K."/>
            <person name="Barry K."/>
            <person name="Labutti K."/>
            <person name="Kuo R."/>
            <person name="Ohm R.A."/>
            <person name="Bhattacharya S.S."/>
            <person name="Shirouzu T."/>
            <person name="Yoshinaga Y."/>
            <person name="Martin F.M."/>
            <person name="Grigoriev I.V."/>
            <person name="Hibbett D.S."/>
        </authorList>
    </citation>
    <scope>NUCLEOTIDE SEQUENCE [LARGE SCALE GENOMIC DNA]</scope>
    <source>
        <strain evidence="1 2">93-53</strain>
    </source>
</reference>
<dbReference type="RefSeq" id="XP_040760108.1">
    <property type="nucleotide sequence ID" value="XM_040902360.1"/>
</dbReference>
<name>A0A165C855_9APHY</name>
<proteinExistence type="predicted"/>
<dbReference type="AlphaFoldDB" id="A0A165C855"/>
<accession>A0A165C855</accession>
<dbReference type="GeneID" id="63819391"/>
<gene>
    <name evidence="1" type="ORF">LAESUDRAFT_414763</name>
</gene>
<protein>
    <submittedName>
        <fullName evidence="1">Uncharacterized protein</fullName>
    </submittedName>
</protein>
<keyword evidence="2" id="KW-1185">Reference proteome</keyword>
<sequence length="196" mass="21443">MSINPHKIPSHSLFGTCILSGTACISTVSTDCTALNTRGSIPGDSPALREPCCEYRMHCCLLLLIHPLRMSHLANIIARSICGAARGSLPWRFYTTTSNVDKQDFRSSRLRMLVSDPRLKPPETAKATPILRKQTSKAAVVVRTWLLFSPQSDTSATITVNNSKEAMLSIEIVETTPCLVFRSAASDASQIKILLL</sequence>
<dbReference type="EMBL" id="KV427653">
    <property type="protein sequence ID" value="KZT02368.1"/>
    <property type="molecule type" value="Genomic_DNA"/>
</dbReference>
<dbReference type="InParanoid" id="A0A165C855"/>
<dbReference type="PROSITE" id="PS51257">
    <property type="entry name" value="PROKAR_LIPOPROTEIN"/>
    <property type="match status" value="1"/>
</dbReference>
<evidence type="ECO:0000313" key="1">
    <source>
        <dbReference type="EMBL" id="KZT02368.1"/>
    </source>
</evidence>